<evidence type="ECO:0000313" key="12">
    <source>
        <dbReference type="Proteomes" id="UP000693970"/>
    </source>
</evidence>
<dbReference type="Proteomes" id="UP000693970">
    <property type="component" value="Unassembled WGS sequence"/>
</dbReference>
<feature type="region of interest" description="Disordered" evidence="9">
    <location>
        <begin position="1"/>
        <end position="23"/>
    </location>
</feature>
<proteinExistence type="inferred from homology"/>
<reference evidence="11" key="1">
    <citation type="journal article" date="2021" name="Sci. Rep.">
        <title>Diploid genomic architecture of Nitzschia inconspicua, an elite biomass production diatom.</title>
        <authorList>
            <person name="Oliver A."/>
            <person name="Podell S."/>
            <person name="Pinowska A."/>
            <person name="Traller J.C."/>
            <person name="Smith S.R."/>
            <person name="McClure R."/>
            <person name="Beliaev A."/>
            <person name="Bohutskyi P."/>
            <person name="Hill E.A."/>
            <person name="Rabines A."/>
            <person name="Zheng H."/>
            <person name="Allen L.Z."/>
            <person name="Kuo A."/>
            <person name="Grigoriev I.V."/>
            <person name="Allen A.E."/>
            <person name="Hazlebeck D."/>
            <person name="Allen E.E."/>
        </authorList>
    </citation>
    <scope>NUCLEOTIDE SEQUENCE</scope>
    <source>
        <strain evidence="11">Hildebrandi</strain>
    </source>
</reference>
<comment type="similarity">
    <text evidence="2">Belongs to the aromatic acid exporter (TC 2.A.85) family.</text>
</comment>
<dbReference type="OrthoDB" id="50252at2759"/>
<feature type="transmembrane region" description="Helical" evidence="10">
    <location>
        <begin position="210"/>
        <end position="231"/>
    </location>
</feature>
<evidence type="ECO:0000313" key="11">
    <source>
        <dbReference type="EMBL" id="KAG7347125.1"/>
    </source>
</evidence>
<accession>A0A9K3PH89</accession>
<comment type="caution">
    <text evidence="11">The sequence shown here is derived from an EMBL/GenBank/DDBJ whole genome shotgun (WGS) entry which is preliminary data.</text>
</comment>
<evidence type="ECO:0000256" key="9">
    <source>
        <dbReference type="SAM" id="MobiDB-lite"/>
    </source>
</evidence>
<keyword evidence="4 10" id="KW-0812">Transmembrane</keyword>
<evidence type="ECO:0000256" key="4">
    <source>
        <dbReference type="ARBA" id="ARBA00022692"/>
    </source>
</evidence>
<reference evidence="11" key="2">
    <citation type="submission" date="2021-04" db="EMBL/GenBank/DDBJ databases">
        <authorList>
            <person name="Podell S."/>
        </authorList>
    </citation>
    <scope>NUCLEOTIDE SEQUENCE</scope>
    <source>
        <strain evidence="11">Hildebrandi</strain>
    </source>
</reference>
<sequence>MIARPPEPPTLPHGSVLDSSSGGHTPADIVRLEDMTDDFLCNSDFRCRSRPQCSAPPKLTLNESAKFALRVSISLTLASLFTLCFSHDEENFFPDAVWVYVTAGVVSWQPTPDTGSVFKKAWERSLGTVLGGLVGLSVGAVTLIFPEHGSSEQAMYIGISNTVVSFLIVYCTCEHGLRAHYSSVLGTFTFGIALLAFYNVEANTAWRVATFRIANIVVGGLIGSLVSLVIFPMSTRHLVEWKVSDSKTQAGATALEVFASLEDGLPSFKNLIQNEEVEDPGHAAYKKGIADIQTVKGLFPLLDFDPFYLAMTPRRRKEMLELWRVKLGRTMRIQMNIICLDNIVRSKLIGHDTLKYGLLRRIGKNIADLLNDSRTHEDRDQNAFEMLNDDLPAVREEIACHKGSASAIAVDRPSLTVDEMMSTLSSFDEASTTNLVKLFSMNQTVLFYQMVEALIIRCIRLHHV</sequence>
<protein>
    <submittedName>
        <fullName evidence="11">Aluminum activated malate transporter</fullName>
    </submittedName>
</protein>
<keyword evidence="5 10" id="KW-1133">Transmembrane helix</keyword>
<evidence type="ECO:0000256" key="1">
    <source>
        <dbReference type="ARBA" id="ARBA00004141"/>
    </source>
</evidence>
<evidence type="ECO:0000256" key="5">
    <source>
        <dbReference type="ARBA" id="ARBA00022989"/>
    </source>
</evidence>
<dbReference type="PANTHER" id="PTHR31086">
    <property type="entry name" value="ALUMINUM-ACTIVATED MALATE TRANSPORTER 10"/>
    <property type="match status" value="1"/>
</dbReference>
<keyword evidence="6" id="KW-0406">Ion transport</keyword>
<dbReference type="GO" id="GO:0034220">
    <property type="term" value="P:monoatomic ion transmembrane transport"/>
    <property type="evidence" value="ECO:0007669"/>
    <property type="project" value="UniProtKB-KW"/>
</dbReference>
<feature type="compositionally biased region" description="Pro residues" evidence="9">
    <location>
        <begin position="1"/>
        <end position="11"/>
    </location>
</feature>
<name>A0A9K3PH89_9STRA</name>
<gene>
    <name evidence="11" type="ORF">IV203_006194</name>
</gene>
<keyword evidence="8" id="KW-0407">Ion channel</keyword>
<comment type="subcellular location">
    <subcellularLocation>
        <location evidence="1">Membrane</location>
        <topology evidence="1">Multi-pass membrane protein</topology>
    </subcellularLocation>
</comment>
<dbReference type="GO" id="GO:0016020">
    <property type="term" value="C:membrane"/>
    <property type="evidence" value="ECO:0007669"/>
    <property type="project" value="UniProtKB-SubCell"/>
</dbReference>
<dbReference type="AlphaFoldDB" id="A0A9K3PH89"/>
<keyword evidence="12" id="KW-1185">Reference proteome</keyword>
<evidence type="ECO:0000256" key="7">
    <source>
        <dbReference type="ARBA" id="ARBA00023136"/>
    </source>
</evidence>
<evidence type="ECO:0000256" key="8">
    <source>
        <dbReference type="ARBA" id="ARBA00023303"/>
    </source>
</evidence>
<feature type="transmembrane region" description="Helical" evidence="10">
    <location>
        <begin position="179"/>
        <end position="198"/>
    </location>
</feature>
<keyword evidence="3" id="KW-0813">Transport</keyword>
<evidence type="ECO:0000256" key="10">
    <source>
        <dbReference type="SAM" id="Phobius"/>
    </source>
</evidence>
<dbReference type="EMBL" id="JAGRRH010000021">
    <property type="protein sequence ID" value="KAG7347125.1"/>
    <property type="molecule type" value="Genomic_DNA"/>
</dbReference>
<dbReference type="Pfam" id="PF11744">
    <property type="entry name" value="ALMT"/>
    <property type="match status" value="1"/>
</dbReference>
<dbReference type="InterPro" id="IPR020966">
    <property type="entry name" value="ALMT"/>
</dbReference>
<evidence type="ECO:0000256" key="2">
    <source>
        <dbReference type="ARBA" id="ARBA00007079"/>
    </source>
</evidence>
<dbReference type="GO" id="GO:0015743">
    <property type="term" value="P:malate transport"/>
    <property type="evidence" value="ECO:0007669"/>
    <property type="project" value="InterPro"/>
</dbReference>
<organism evidence="11 12">
    <name type="scientific">Nitzschia inconspicua</name>
    <dbReference type="NCBI Taxonomy" id="303405"/>
    <lineage>
        <taxon>Eukaryota</taxon>
        <taxon>Sar</taxon>
        <taxon>Stramenopiles</taxon>
        <taxon>Ochrophyta</taxon>
        <taxon>Bacillariophyta</taxon>
        <taxon>Bacillariophyceae</taxon>
        <taxon>Bacillariophycidae</taxon>
        <taxon>Bacillariales</taxon>
        <taxon>Bacillariaceae</taxon>
        <taxon>Nitzschia</taxon>
    </lineage>
</organism>
<feature type="transmembrane region" description="Helical" evidence="10">
    <location>
        <begin position="153"/>
        <end position="172"/>
    </location>
</feature>
<evidence type="ECO:0000256" key="3">
    <source>
        <dbReference type="ARBA" id="ARBA00022448"/>
    </source>
</evidence>
<feature type="transmembrane region" description="Helical" evidence="10">
    <location>
        <begin position="126"/>
        <end position="147"/>
    </location>
</feature>
<evidence type="ECO:0000256" key="6">
    <source>
        <dbReference type="ARBA" id="ARBA00023065"/>
    </source>
</evidence>
<keyword evidence="7 10" id="KW-0472">Membrane</keyword>